<keyword evidence="2 9" id="KW-0813">Transport</keyword>
<dbReference type="GO" id="GO:0015740">
    <property type="term" value="P:C4-dicarboxylate transport"/>
    <property type="evidence" value="ECO:0007669"/>
    <property type="project" value="TreeGrafter"/>
</dbReference>
<evidence type="ECO:0000256" key="9">
    <source>
        <dbReference type="RuleBase" id="RU369079"/>
    </source>
</evidence>
<feature type="transmembrane region" description="Helical" evidence="9">
    <location>
        <begin position="123"/>
        <end position="146"/>
    </location>
</feature>
<sequence length="162" mass="17510">MDTLWQYVERLLSAIAMTALAALVLLPATQVFLRDVFSAPIIGLEEATRWSLIILVFAAAPLLISTNQQIRLAEFTLLLPAGVRNLLERITLLAGGIVLGIIAWSGLLSILRNSGTRTPTLDIPFWLFALPMLAGFGLAAIGYVWFALRRAAPPVGGEGQIT</sequence>
<keyword evidence="4 9" id="KW-0997">Cell inner membrane</keyword>
<feature type="transmembrane region" description="Helical" evidence="9">
    <location>
        <begin position="86"/>
        <end position="111"/>
    </location>
</feature>
<keyword evidence="12" id="KW-1185">Reference proteome</keyword>
<feature type="domain" description="Tripartite ATP-independent periplasmic transporters DctQ component" evidence="10">
    <location>
        <begin position="23"/>
        <end position="150"/>
    </location>
</feature>
<gene>
    <name evidence="11" type="ORF">EDC22_10545</name>
</gene>
<feature type="transmembrane region" description="Helical" evidence="9">
    <location>
        <begin position="48"/>
        <end position="65"/>
    </location>
</feature>
<comment type="similarity">
    <text evidence="8 9">Belongs to the TRAP transporter small permease family.</text>
</comment>
<comment type="subunit">
    <text evidence="9">The complex comprises the extracytoplasmic solute receptor protein and the two transmembrane proteins.</text>
</comment>
<protein>
    <recommendedName>
        <fullName evidence="9">TRAP transporter small permease protein</fullName>
    </recommendedName>
</protein>
<dbReference type="AlphaFoldDB" id="A0A4R3MEE0"/>
<evidence type="ECO:0000256" key="1">
    <source>
        <dbReference type="ARBA" id="ARBA00004429"/>
    </source>
</evidence>
<reference evidence="11 12" key="1">
    <citation type="submission" date="2019-03" db="EMBL/GenBank/DDBJ databases">
        <title>Genomic Encyclopedia of Type Strains, Phase IV (KMG-IV): sequencing the most valuable type-strain genomes for metagenomic binning, comparative biology and taxonomic classification.</title>
        <authorList>
            <person name="Goeker M."/>
        </authorList>
    </citation>
    <scope>NUCLEOTIDE SEQUENCE [LARGE SCALE GENOMIC DNA]</scope>
    <source>
        <strain evidence="11 12">DSM 19345</strain>
    </source>
</reference>
<dbReference type="Proteomes" id="UP000295678">
    <property type="component" value="Unassembled WGS sequence"/>
</dbReference>
<evidence type="ECO:0000256" key="5">
    <source>
        <dbReference type="ARBA" id="ARBA00022692"/>
    </source>
</evidence>
<proteinExistence type="inferred from homology"/>
<name>A0A4R3MEE0_9HYPH</name>
<accession>A0A4R3MEE0</accession>
<comment type="function">
    <text evidence="9">Part of the tripartite ATP-independent periplasmic (TRAP) transport system.</text>
</comment>
<evidence type="ECO:0000313" key="11">
    <source>
        <dbReference type="EMBL" id="TCT10547.1"/>
    </source>
</evidence>
<comment type="caution">
    <text evidence="9">Lacks conserved residue(s) required for the propagation of feature annotation.</text>
</comment>
<evidence type="ECO:0000256" key="8">
    <source>
        <dbReference type="ARBA" id="ARBA00038436"/>
    </source>
</evidence>
<keyword evidence="7 9" id="KW-0472">Membrane</keyword>
<dbReference type="GO" id="GO:0022857">
    <property type="term" value="F:transmembrane transporter activity"/>
    <property type="evidence" value="ECO:0007669"/>
    <property type="project" value="UniProtKB-UniRule"/>
</dbReference>
<comment type="caution">
    <text evidence="11">The sequence shown here is derived from an EMBL/GenBank/DDBJ whole genome shotgun (WGS) entry which is preliminary data.</text>
</comment>
<dbReference type="Pfam" id="PF04290">
    <property type="entry name" value="DctQ"/>
    <property type="match status" value="1"/>
</dbReference>
<comment type="subcellular location">
    <subcellularLocation>
        <location evidence="1 9">Cell inner membrane</location>
        <topology evidence="1 9">Multi-pass membrane protein</topology>
    </subcellularLocation>
</comment>
<dbReference type="PANTHER" id="PTHR35011">
    <property type="entry name" value="2,3-DIKETO-L-GULONATE TRAP TRANSPORTER SMALL PERMEASE PROTEIN YIAM"/>
    <property type="match status" value="1"/>
</dbReference>
<dbReference type="InterPro" id="IPR007387">
    <property type="entry name" value="TRAP_DctQ"/>
</dbReference>
<dbReference type="RefSeq" id="WP_165926849.1">
    <property type="nucleotide sequence ID" value="NZ_SMAK01000005.1"/>
</dbReference>
<keyword evidence="5 9" id="KW-0812">Transmembrane</keyword>
<evidence type="ECO:0000256" key="7">
    <source>
        <dbReference type="ARBA" id="ARBA00023136"/>
    </source>
</evidence>
<keyword evidence="6 9" id="KW-1133">Transmembrane helix</keyword>
<evidence type="ECO:0000259" key="10">
    <source>
        <dbReference type="Pfam" id="PF04290"/>
    </source>
</evidence>
<keyword evidence="3" id="KW-1003">Cell membrane</keyword>
<dbReference type="EMBL" id="SMAK01000005">
    <property type="protein sequence ID" value="TCT10547.1"/>
    <property type="molecule type" value="Genomic_DNA"/>
</dbReference>
<evidence type="ECO:0000256" key="2">
    <source>
        <dbReference type="ARBA" id="ARBA00022448"/>
    </source>
</evidence>
<evidence type="ECO:0000256" key="6">
    <source>
        <dbReference type="ARBA" id="ARBA00022989"/>
    </source>
</evidence>
<organism evidence="11 12">
    <name type="scientific">Tepidamorphus gemmatus</name>
    <dbReference type="NCBI Taxonomy" id="747076"/>
    <lineage>
        <taxon>Bacteria</taxon>
        <taxon>Pseudomonadati</taxon>
        <taxon>Pseudomonadota</taxon>
        <taxon>Alphaproteobacteria</taxon>
        <taxon>Hyphomicrobiales</taxon>
        <taxon>Tepidamorphaceae</taxon>
        <taxon>Tepidamorphus</taxon>
    </lineage>
</organism>
<dbReference type="PANTHER" id="PTHR35011:SF10">
    <property type="entry name" value="TRAP TRANSPORTER SMALL PERMEASE PROTEIN"/>
    <property type="match status" value="1"/>
</dbReference>
<evidence type="ECO:0000256" key="3">
    <source>
        <dbReference type="ARBA" id="ARBA00022475"/>
    </source>
</evidence>
<dbReference type="GO" id="GO:0005886">
    <property type="term" value="C:plasma membrane"/>
    <property type="evidence" value="ECO:0007669"/>
    <property type="project" value="UniProtKB-SubCell"/>
</dbReference>
<dbReference type="InterPro" id="IPR055348">
    <property type="entry name" value="DctQ"/>
</dbReference>
<evidence type="ECO:0000313" key="12">
    <source>
        <dbReference type="Proteomes" id="UP000295678"/>
    </source>
</evidence>
<evidence type="ECO:0000256" key="4">
    <source>
        <dbReference type="ARBA" id="ARBA00022519"/>
    </source>
</evidence>